<name>A0A0N4X972_HAEPC</name>
<dbReference type="OrthoDB" id="270584at2759"/>
<comment type="similarity">
    <text evidence="2 8">Belongs to the mitochondrial carrier (TC 2.A.29) family.</text>
</comment>
<reference evidence="11" key="1">
    <citation type="submission" date="2017-02" db="UniProtKB">
        <authorList>
            <consortium name="WormBaseParasite"/>
        </authorList>
    </citation>
    <scope>IDENTIFICATION</scope>
</reference>
<dbReference type="InterPro" id="IPR002067">
    <property type="entry name" value="MCP"/>
</dbReference>
<evidence type="ECO:0000256" key="6">
    <source>
        <dbReference type="ARBA" id="ARBA00023136"/>
    </source>
</evidence>
<evidence type="ECO:0000313" key="9">
    <source>
        <dbReference type="EMBL" id="VDO86707.1"/>
    </source>
</evidence>
<comment type="subcellular location">
    <subcellularLocation>
        <location evidence="1">Membrane</location>
        <topology evidence="1">Multi-pass membrane protein</topology>
    </subcellularLocation>
</comment>
<evidence type="ECO:0000256" key="8">
    <source>
        <dbReference type="RuleBase" id="RU000488"/>
    </source>
</evidence>
<keyword evidence="6 7" id="KW-0472">Membrane</keyword>
<protein>
    <submittedName>
        <fullName evidence="11">SLC25A40</fullName>
    </submittedName>
</protein>
<keyword evidence="4 7" id="KW-0812">Transmembrane</keyword>
<gene>
    <name evidence="9" type="ORF">HPLM_LOCUS20906</name>
</gene>
<evidence type="ECO:0000256" key="3">
    <source>
        <dbReference type="ARBA" id="ARBA00022448"/>
    </source>
</evidence>
<proteinExistence type="inferred from homology"/>
<reference evidence="9 10" key="2">
    <citation type="submission" date="2018-11" db="EMBL/GenBank/DDBJ databases">
        <authorList>
            <consortium name="Pathogen Informatics"/>
        </authorList>
    </citation>
    <scope>NUCLEOTIDE SEQUENCE [LARGE SCALE GENOMIC DNA]</scope>
    <source>
        <strain evidence="9 10">MHpl1</strain>
    </source>
</reference>
<keyword evidence="5" id="KW-0677">Repeat</keyword>
<keyword evidence="10" id="KW-1185">Reference proteome</keyword>
<feature type="repeat" description="Solcar" evidence="7">
    <location>
        <begin position="84"/>
        <end position="170"/>
    </location>
</feature>
<dbReference type="EMBL" id="UZAF01022705">
    <property type="protein sequence ID" value="VDO86707.1"/>
    <property type="molecule type" value="Genomic_DNA"/>
</dbReference>
<evidence type="ECO:0000256" key="4">
    <source>
        <dbReference type="ARBA" id="ARBA00022692"/>
    </source>
</evidence>
<dbReference type="Gene3D" id="1.50.40.10">
    <property type="entry name" value="Mitochondrial carrier domain"/>
    <property type="match status" value="1"/>
</dbReference>
<accession>A0A0N4X972</accession>
<evidence type="ECO:0000256" key="1">
    <source>
        <dbReference type="ARBA" id="ARBA00004141"/>
    </source>
</evidence>
<dbReference type="PROSITE" id="PS50920">
    <property type="entry name" value="SOLCAR"/>
    <property type="match status" value="1"/>
</dbReference>
<dbReference type="GO" id="GO:0016020">
    <property type="term" value="C:membrane"/>
    <property type="evidence" value="ECO:0007669"/>
    <property type="project" value="UniProtKB-SubCell"/>
</dbReference>
<organism evidence="11">
    <name type="scientific">Haemonchus placei</name>
    <name type="common">Barber's pole worm</name>
    <dbReference type="NCBI Taxonomy" id="6290"/>
    <lineage>
        <taxon>Eukaryota</taxon>
        <taxon>Metazoa</taxon>
        <taxon>Ecdysozoa</taxon>
        <taxon>Nematoda</taxon>
        <taxon>Chromadorea</taxon>
        <taxon>Rhabditida</taxon>
        <taxon>Rhabditina</taxon>
        <taxon>Rhabditomorpha</taxon>
        <taxon>Strongyloidea</taxon>
        <taxon>Trichostrongylidae</taxon>
        <taxon>Haemonchus</taxon>
    </lineage>
</organism>
<dbReference type="SUPFAM" id="SSF103506">
    <property type="entry name" value="Mitochondrial carrier"/>
    <property type="match status" value="1"/>
</dbReference>
<dbReference type="AlphaFoldDB" id="A0A0N4X972"/>
<dbReference type="InterPro" id="IPR018108">
    <property type="entry name" value="MCP_transmembrane"/>
</dbReference>
<evidence type="ECO:0000256" key="7">
    <source>
        <dbReference type="PROSITE-ProRule" id="PRU00282"/>
    </source>
</evidence>
<dbReference type="WBParaSite" id="HPLM_0002091401-mRNA-1">
    <property type="protein sequence ID" value="HPLM_0002091401-mRNA-1"/>
    <property type="gene ID" value="HPLM_0002091401"/>
</dbReference>
<evidence type="ECO:0000256" key="5">
    <source>
        <dbReference type="ARBA" id="ARBA00022737"/>
    </source>
</evidence>
<dbReference type="PRINTS" id="PR00926">
    <property type="entry name" value="MITOCARRIER"/>
</dbReference>
<sequence>MGPDEDQRKWTMVGISVRRSKMEKIQSDLEEKFNLLPRNNCGSKVILQFEVNISAASAEFFKVIDIGEDSQVPEDFTNQEIISGIWWRHLVAGGVAGCMSRSCTAPFDRLKVFMQVHSSRTNNLGLLSCLRLLHAEGGVKSFWRGNGINVVKIAPESAIKFMAYEQVILL</sequence>
<evidence type="ECO:0000313" key="10">
    <source>
        <dbReference type="Proteomes" id="UP000268014"/>
    </source>
</evidence>
<dbReference type="Pfam" id="PF00153">
    <property type="entry name" value="Mito_carr"/>
    <property type="match status" value="1"/>
</dbReference>
<dbReference type="STRING" id="6290.A0A0N4X972"/>
<evidence type="ECO:0000313" key="11">
    <source>
        <dbReference type="WBParaSite" id="HPLM_0002091401-mRNA-1"/>
    </source>
</evidence>
<keyword evidence="3 8" id="KW-0813">Transport</keyword>
<dbReference type="PANTHER" id="PTHR24089">
    <property type="entry name" value="SOLUTE CARRIER FAMILY 25"/>
    <property type="match status" value="1"/>
</dbReference>
<evidence type="ECO:0000256" key="2">
    <source>
        <dbReference type="ARBA" id="ARBA00006375"/>
    </source>
</evidence>
<dbReference type="InterPro" id="IPR023395">
    <property type="entry name" value="MCP_dom_sf"/>
</dbReference>
<dbReference type="Proteomes" id="UP000268014">
    <property type="component" value="Unassembled WGS sequence"/>
</dbReference>
<dbReference type="GO" id="GO:0055085">
    <property type="term" value="P:transmembrane transport"/>
    <property type="evidence" value="ECO:0007669"/>
    <property type="project" value="InterPro"/>
</dbReference>